<name>A0ABD1ZEY0_9MARC</name>
<keyword evidence="2" id="KW-1185">Reference proteome</keyword>
<organism evidence="1 2">
    <name type="scientific">Riccia fluitans</name>
    <dbReference type="NCBI Taxonomy" id="41844"/>
    <lineage>
        <taxon>Eukaryota</taxon>
        <taxon>Viridiplantae</taxon>
        <taxon>Streptophyta</taxon>
        <taxon>Embryophyta</taxon>
        <taxon>Marchantiophyta</taxon>
        <taxon>Marchantiopsida</taxon>
        <taxon>Marchantiidae</taxon>
        <taxon>Marchantiales</taxon>
        <taxon>Ricciaceae</taxon>
        <taxon>Riccia</taxon>
    </lineage>
</organism>
<dbReference type="AlphaFoldDB" id="A0ABD1ZEY0"/>
<dbReference type="EMBL" id="JBHFFA010000002">
    <property type="protein sequence ID" value="KAL2644927.1"/>
    <property type="molecule type" value="Genomic_DNA"/>
</dbReference>
<proteinExistence type="predicted"/>
<protein>
    <submittedName>
        <fullName evidence="1">Uncharacterized protein</fullName>
    </submittedName>
</protein>
<evidence type="ECO:0000313" key="1">
    <source>
        <dbReference type="EMBL" id="KAL2644927.1"/>
    </source>
</evidence>
<sequence>MDSASSKGAGQSDGLAISDYVAGHVRVQPRGSRTQPFVTRWGSMMEAYSVSASIRRRALLLRYRLPKLSQIRHVLPRWKQAMRDAKDYVRALDSRWVPSGLRLPLGFTVQRLPLKVRPLSVLARRIAQRGDRSSLLKAPSPLWTLNTAGHGFARGKGTQEVRNEQENSRWGVADLRKGRLKFD</sequence>
<gene>
    <name evidence="1" type="ORF">R1flu_012514</name>
</gene>
<accession>A0ABD1ZEY0</accession>
<dbReference type="Proteomes" id="UP001605036">
    <property type="component" value="Unassembled WGS sequence"/>
</dbReference>
<evidence type="ECO:0000313" key="2">
    <source>
        <dbReference type="Proteomes" id="UP001605036"/>
    </source>
</evidence>
<comment type="caution">
    <text evidence="1">The sequence shown here is derived from an EMBL/GenBank/DDBJ whole genome shotgun (WGS) entry which is preliminary data.</text>
</comment>
<reference evidence="1 2" key="1">
    <citation type="submission" date="2024-09" db="EMBL/GenBank/DDBJ databases">
        <title>Chromosome-scale assembly of Riccia fluitans.</title>
        <authorList>
            <person name="Paukszto L."/>
            <person name="Sawicki J."/>
            <person name="Karawczyk K."/>
            <person name="Piernik-Szablinska J."/>
            <person name="Szczecinska M."/>
            <person name="Mazdziarz M."/>
        </authorList>
    </citation>
    <scope>NUCLEOTIDE SEQUENCE [LARGE SCALE GENOMIC DNA]</scope>
    <source>
        <strain evidence="1">Rf_01</strain>
        <tissue evidence="1">Aerial parts of the thallus</tissue>
    </source>
</reference>